<dbReference type="AlphaFoldDB" id="A0A831YB29"/>
<keyword evidence="1" id="KW-0732">Signal</keyword>
<feature type="signal peptide" evidence="1">
    <location>
        <begin position="1"/>
        <end position="24"/>
    </location>
</feature>
<gene>
    <name evidence="2" type="ORF">ENO34_02575</name>
</gene>
<dbReference type="EMBL" id="DSFC01000148">
    <property type="protein sequence ID" value="HEV09267.1"/>
    <property type="molecule type" value="Genomic_DNA"/>
</dbReference>
<evidence type="ECO:0000313" key="2">
    <source>
        <dbReference type="EMBL" id="HEV09267.1"/>
    </source>
</evidence>
<proteinExistence type="predicted"/>
<feature type="chain" id="PRO_5032732838" description="Lipoprotein" evidence="1">
    <location>
        <begin position="25"/>
        <end position="137"/>
    </location>
</feature>
<name>A0A831YB29_9AQUI</name>
<evidence type="ECO:0008006" key="3">
    <source>
        <dbReference type="Google" id="ProtNLM"/>
    </source>
</evidence>
<evidence type="ECO:0000256" key="1">
    <source>
        <dbReference type="SAM" id="SignalP"/>
    </source>
</evidence>
<protein>
    <recommendedName>
        <fullName evidence="3">Lipoprotein</fullName>
    </recommendedName>
</protein>
<sequence length="137" mass="14592">MKRLVFGLLLSAALVLPFNGSVKAEDNVGEDVDLSSAVITAKSCAEKAKESGSFELLASCPPAEAAKTGYVIYDVTDNTFYAVAPKNIYYFELDEGFGGSIDASGKVVGKEGDIPVIEIKQYKITPKPKPGFFKGCL</sequence>
<reference evidence="2" key="1">
    <citation type="journal article" date="2020" name="mSystems">
        <title>Genome- and Community-Level Interaction Insights into Carbon Utilization and Element Cycling Functions of Hydrothermarchaeota in Hydrothermal Sediment.</title>
        <authorList>
            <person name="Zhou Z."/>
            <person name="Liu Y."/>
            <person name="Xu W."/>
            <person name="Pan J."/>
            <person name="Luo Z.H."/>
            <person name="Li M."/>
        </authorList>
    </citation>
    <scope>NUCLEOTIDE SEQUENCE [LARGE SCALE GENOMIC DNA]</scope>
    <source>
        <strain evidence="2">SpSt-1257</strain>
    </source>
</reference>
<comment type="caution">
    <text evidence="2">The sequence shown here is derived from an EMBL/GenBank/DDBJ whole genome shotgun (WGS) entry which is preliminary data.</text>
</comment>
<dbReference type="Proteomes" id="UP000885621">
    <property type="component" value="Unassembled WGS sequence"/>
</dbReference>
<accession>A0A831YB29</accession>
<organism evidence="2">
    <name type="scientific">Sulfurihydrogenibium azorense</name>
    <dbReference type="NCBI Taxonomy" id="309806"/>
    <lineage>
        <taxon>Bacteria</taxon>
        <taxon>Pseudomonadati</taxon>
        <taxon>Aquificota</taxon>
        <taxon>Aquificia</taxon>
        <taxon>Aquificales</taxon>
        <taxon>Hydrogenothermaceae</taxon>
        <taxon>Sulfurihydrogenibium</taxon>
    </lineage>
</organism>